<keyword evidence="5" id="KW-0811">Translocation</keyword>
<dbReference type="GO" id="GO:0006406">
    <property type="term" value="P:mRNA export from nucleus"/>
    <property type="evidence" value="ECO:0007669"/>
    <property type="project" value="TreeGrafter"/>
</dbReference>
<dbReference type="GO" id="GO:0005643">
    <property type="term" value="C:nuclear pore"/>
    <property type="evidence" value="ECO:0007669"/>
    <property type="project" value="UniProtKB-SubCell"/>
</dbReference>
<organism evidence="9 10">
    <name type="scientific">Penaeus vannamei</name>
    <name type="common">Whiteleg shrimp</name>
    <name type="synonym">Litopenaeus vannamei</name>
    <dbReference type="NCBI Taxonomy" id="6689"/>
    <lineage>
        <taxon>Eukaryota</taxon>
        <taxon>Metazoa</taxon>
        <taxon>Ecdysozoa</taxon>
        <taxon>Arthropoda</taxon>
        <taxon>Crustacea</taxon>
        <taxon>Multicrustacea</taxon>
        <taxon>Malacostraca</taxon>
        <taxon>Eumalacostraca</taxon>
        <taxon>Eucarida</taxon>
        <taxon>Decapoda</taxon>
        <taxon>Dendrobranchiata</taxon>
        <taxon>Penaeoidea</taxon>
        <taxon>Penaeidae</taxon>
        <taxon>Penaeus</taxon>
    </lineage>
</organism>
<dbReference type="InterPro" id="IPR036322">
    <property type="entry name" value="WD40_repeat_dom_sf"/>
</dbReference>
<dbReference type="EMBL" id="QCYY01003081">
    <property type="protein sequence ID" value="ROT65496.1"/>
    <property type="molecule type" value="Genomic_DNA"/>
</dbReference>
<comment type="subcellular location">
    <subcellularLocation>
        <location evidence="1">Nucleus</location>
        <location evidence="1">Nuclear pore complex</location>
    </subcellularLocation>
</comment>
<keyword evidence="2" id="KW-0813">Transport</keyword>
<evidence type="ECO:0000256" key="1">
    <source>
        <dbReference type="ARBA" id="ARBA00004567"/>
    </source>
</evidence>
<keyword evidence="6" id="KW-0906">Nuclear pore complex</keyword>
<proteinExistence type="predicted"/>
<gene>
    <name evidence="9" type="ORF">C7M84_016527</name>
</gene>
<evidence type="ECO:0000256" key="4">
    <source>
        <dbReference type="ARBA" id="ARBA00022927"/>
    </source>
</evidence>
<evidence type="ECO:0000313" key="9">
    <source>
        <dbReference type="EMBL" id="ROT65496.1"/>
    </source>
</evidence>
<dbReference type="PANTHER" id="PTHR13257">
    <property type="entry name" value="NUCLEOPORIN NUP84-RELATED"/>
    <property type="match status" value="1"/>
</dbReference>
<name>A0A423SMQ0_PENVA</name>
<dbReference type="InterPro" id="IPR037700">
    <property type="entry name" value="NUP88/NUP82"/>
</dbReference>
<dbReference type="OrthoDB" id="341482at2759"/>
<dbReference type="AlphaFoldDB" id="A0A423SMQ0"/>
<dbReference type="Pfam" id="PF10168">
    <property type="entry name" value="Nup88"/>
    <property type="match status" value="1"/>
</dbReference>
<reference evidence="9 10" key="2">
    <citation type="submission" date="2019-01" db="EMBL/GenBank/DDBJ databases">
        <title>The decoding of complex shrimp genome reveals the adaptation for benthos swimmer, frequently molting mechanism and breeding impact on genome.</title>
        <authorList>
            <person name="Sun Y."/>
            <person name="Gao Y."/>
            <person name="Yu Y."/>
        </authorList>
    </citation>
    <scope>NUCLEOTIDE SEQUENCE [LARGE SCALE GENOMIC DNA]</scope>
    <source>
        <tissue evidence="9">Muscle</tissue>
    </source>
</reference>
<keyword evidence="7" id="KW-0539">Nucleus</keyword>
<keyword evidence="3" id="KW-0509">mRNA transport</keyword>
<evidence type="ECO:0000256" key="2">
    <source>
        <dbReference type="ARBA" id="ARBA00022448"/>
    </source>
</evidence>
<dbReference type="GO" id="GO:0000056">
    <property type="term" value="P:ribosomal small subunit export from nucleus"/>
    <property type="evidence" value="ECO:0007669"/>
    <property type="project" value="InterPro"/>
</dbReference>
<evidence type="ECO:0000313" key="10">
    <source>
        <dbReference type="Proteomes" id="UP000283509"/>
    </source>
</evidence>
<sequence>MSTTMAGSMYTGGENLTLTKVLSEKYKERSFKRTIRHGLLDVVDDIIIAWSKEDGCLLTQVTNPPDSKVQILAVSKPPVWDVERIKMNRSGSCVALIGRRGVAVVELPQRSGDPALYDKGKDTVTCRVEYIAERFFSCHPKLEVMTAAWHPGSIDDNHIVILASDNYLRIYNLSSHEIPEQAISVGSSGSGVVNASTLGENAIAFNFGLPSEPVKHVPGNAVSNGVTSPIIDPEDEMKQKCLELKWPIFILHGNGEIYLTITTFSTRRSAPHVVYGPLSMTPACDTNYGVDTCDLLVLQSSPPVVVIATSTGQLHHCIVIDNKLEKNCNETLANGFWTNEMAPVRLHVYETVELEMSLLSTDEGFSTPLLLHADPTTPTRYWVSHEAGVHGVIFSVVDYLQYNDQPDDAAFSDSESQSVVDHVICTRSLAPAAPMPVVGLVANTTHSLYVLLASGKLIQISVPSAFVPNITEPCNGDVDLSVSPLRKIHVQPFEDHIRSTLHRVSSQPLLTSGSVSKVTPNEYMNLLNRVIETLRTNYLQPQLTAKEDIQRRSDILSEQKQRLQSEISNLLSRKRQLTEKAHELAEKYEEANDRQTQLVQRLEKVLNQVSRGLPVLSAGEKNMLQELEAMQKHTIIFTNQLSEIQAKDKWQTSQMEKLQSTEAVKAHASPTVSESQLKALKQALSKESEKLSTLLQRVNQVKRDLQL</sequence>
<dbReference type="GO" id="GO:0017056">
    <property type="term" value="F:structural constituent of nuclear pore"/>
    <property type="evidence" value="ECO:0007669"/>
    <property type="project" value="InterPro"/>
</dbReference>
<reference evidence="9 10" key="1">
    <citation type="submission" date="2018-04" db="EMBL/GenBank/DDBJ databases">
        <authorList>
            <person name="Zhang X."/>
            <person name="Yuan J."/>
            <person name="Li F."/>
            <person name="Xiang J."/>
        </authorList>
    </citation>
    <scope>NUCLEOTIDE SEQUENCE [LARGE SCALE GENOMIC DNA]</scope>
    <source>
        <tissue evidence="9">Muscle</tissue>
    </source>
</reference>
<evidence type="ECO:0000256" key="3">
    <source>
        <dbReference type="ARBA" id="ARBA00022816"/>
    </source>
</evidence>
<dbReference type="Proteomes" id="UP000283509">
    <property type="component" value="Unassembled WGS sequence"/>
</dbReference>
<feature type="coiled-coil region" evidence="8">
    <location>
        <begin position="677"/>
        <end position="704"/>
    </location>
</feature>
<dbReference type="GO" id="GO:0006606">
    <property type="term" value="P:protein import into nucleus"/>
    <property type="evidence" value="ECO:0007669"/>
    <property type="project" value="TreeGrafter"/>
</dbReference>
<dbReference type="PANTHER" id="PTHR13257:SF0">
    <property type="entry name" value="NUCLEAR PORE COMPLEX PROTEIN NUP88"/>
    <property type="match status" value="1"/>
</dbReference>
<evidence type="ECO:0000256" key="6">
    <source>
        <dbReference type="ARBA" id="ARBA00023132"/>
    </source>
</evidence>
<evidence type="ECO:0000256" key="8">
    <source>
        <dbReference type="SAM" id="Coils"/>
    </source>
</evidence>
<dbReference type="SUPFAM" id="SSF50978">
    <property type="entry name" value="WD40 repeat-like"/>
    <property type="match status" value="1"/>
</dbReference>
<keyword evidence="8" id="KW-0175">Coiled coil</keyword>
<dbReference type="InterPro" id="IPR019321">
    <property type="entry name" value="Nucleoporin_Nup88"/>
</dbReference>
<comment type="caution">
    <text evidence="9">The sequence shown here is derived from an EMBL/GenBank/DDBJ whole genome shotgun (WGS) entry which is preliminary data.</text>
</comment>
<evidence type="ECO:0000256" key="5">
    <source>
        <dbReference type="ARBA" id="ARBA00023010"/>
    </source>
</evidence>
<dbReference type="STRING" id="6689.A0A423SMQ0"/>
<accession>A0A423SMQ0</accession>
<keyword evidence="4" id="KW-0653">Protein transport</keyword>
<feature type="coiled-coil region" evidence="8">
    <location>
        <begin position="546"/>
        <end position="608"/>
    </location>
</feature>
<evidence type="ECO:0000256" key="7">
    <source>
        <dbReference type="ARBA" id="ARBA00023242"/>
    </source>
</evidence>
<dbReference type="GO" id="GO:0000055">
    <property type="term" value="P:ribosomal large subunit export from nucleus"/>
    <property type="evidence" value="ECO:0007669"/>
    <property type="project" value="InterPro"/>
</dbReference>
<protein>
    <recommendedName>
        <fullName evidence="11">Nuclear pore complex protein Nup88</fullName>
    </recommendedName>
</protein>
<evidence type="ECO:0008006" key="11">
    <source>
        <dbReference type="Google" id="ProtNLM"/>
    </source>
</evidence>
<keyword evidence="10" id="KW-1185">Reference proteome</keyword>